<dbReference type="AlphaFoldDB" id="A0A7J6KQA9"/>
<organism evidence="2 3">
    <name type="scientific">Perkinsus chesapeaki</name>
    <name type="common">Clam parasite</name>
    <name type="synonym">Perkinsus andrewsi</name>
    <dbReference type="NCBI Taxonomy" id="330153"/>
    <lineage>
        <taxon>Eukaryota</taxon>
        <taxon>Sar</taxon>
        <taxon>Alveolata</taxon>
        <taxon>Perkinsozoa</taxon>
        <taxon>Perkinsea</taxon>
        <taxon>Perkinsida</taxon>
        <taxon>Perkinsidae</taxon>
        <taxon>Perkinsus</taxon>
    </lineage>
</organism>
<protein>
    <submittedName>
        <fullName evidence="2">Uncharacterized protein</fullName>
    </submittedName>
</protein>
<feature type="compositionally biased region" description="Low complexity" evidence="1">
    <location>
        <begin position="147"/>
        <end position="177"/>
    </location>
</feature>
<evidence type="ECO:0000313" key="3">
    <source>
        <dbReference type="Proteomes" id="UP000591131"/>
    </source>
</evidence>
<gene>
    <name evidence="2" type="ORF">FOL47_002051</name>
</gene>
<dbReference type="EMBL" id="JAAPAO010001522">
    <property type="protein sequence ID" value="KAF4649485.1"/>
    <property type="molecule type" value="Genomic_DNA"/>
</dbReference>
<evidence type="ECO:0000313" key="2">
    <source>
        <dbReference type="EMBL" id="KAF4649485.1"/>
    </source>
</evidence>
<proteinExistence type="predicted"/>
<keyword evidence="3" id="KW-1185">Reference proteome</keyword>
<reference evidence="2 3" key="1">
    <citation type="submission" date="2020-04" db="EMBL/GenBank/DDBJ databases">
        <title>Perkinsus chesapeaki whole genome sequence.</title>
        <authorList>
            <person name="Bogema D.R."/>
        </authorList>
    </citation>
    <scope>NUCLEOTIDE SEQUENCE [LARGE SCALE GENOMIC DNA]</scope>
    <source>
        <strain evidence="2">ATCC PRA-425</strain>
    </source>
</reference>
<sequence length="177" mass="17828">MCEIDTTTAAAPGAGDAPPAVHVEEVPNINAYDAKEWNTGEKDSPEESKPEEGAGGSGSGPAEDEEGPRDPAPSAEASPPPETNEEMAQNLFVAYYELGVELILGGTVVLVVFLWGPGHAPAAEEAKDAAPVEETKPEAEEEKPAEANEPPAGTDEAAAGAAAADGADGGDAASPPE</sequence>
<feature type="compositionally biased region" description="Low complexity" evidence="1">
    <location>
        <begin position="1"/>
        <end position="20"/>
    </location>
</feature>
<feature type="compositionally biased region" description="Basic and acidic residues" evidence="1">
    <location>
        <begin position="123"/>
        <end position="146"/>
    </location>
</feature>
<comment type="caution">
    <text evidence="2">The sequence shown here is derived from an EMBL/GenBank/DDBJ whole genome shotgun (WGS) entry which is preliminary data.</text>
</comment>
<accession>A0A7J6KQA9</accession>
<feature type="compositionally biased region" description="Basic and acidic residues" evidence="1">
    <location>
        <begin position="33"/>
        <end position="52"/>
    </location>
</feature>
<evidence type="ECO:0000256" key="1">
    <source>
        <dbReference type="SAM" id="MobiDB-lite"/>
    </source>
</evidence>
<dbReference type="Proteomes" id="UP000591131">
    <property type="component" value="Unassembled WGS sequence"/>
</dbReference>
<feature type="region of interest" description="Disordered" evidence="1">
    <location>
        <begin position="123"/>
        <end position="177"/>
    </location>
</feature>
<feature type="region of interest" description="Disordered" evidence="1">
    <location>
        <begin position="1"/>
        <end position="85"/>
    </location>
</feature>
<name>A0A7J6KQA9_PERCH</name>
<feature type="non-terminal residue" evidence="2">
    <location>
        <position position="177"/>
    </location>
</feature>